<keyword evidence="2" id="KW-0812">Transmembrane</keyword>
<feature type="transmembrane region" description="Helical" evidence="2">
    <location>
        <begin position="1818"/>
        <end position="1840"/>
    </location>
</feature>
<dbReference type="EMBL" id="CYKH01001846">
    <property type="protein sequence ID" value="CUG90560.1"/>
    <property type="molecule type" value="Genomic_DNA"/>
</dbReference>
<feature type="transmembrane region" description="Helical" evidence="2">
    <location>
        <begin position="486"/>
        <end position="508"/>
    </location>
</feature>
<protein>
    <submittedName>
        <fullName evidence="4">Membrane-associated protein, putative</fullName>
    </submittedName>
</protein>
<dbReference type="VEuPathDB" id="TriTrypDB:BSAL_75310"/>
<feature type="transmembrane region" description="Helical" evidence="2">
    <location>
        <begin position="432"/>
        <end position="452"/>
    </location>
</feature>
<keyword evidence="2" id="KW-1133">Transmembrane helix</keyword>
<organism evidence="4 5">
    <name type="scientific">Bodo saltans</name>
    <name type="common">Flagellated protozoan</name>
    <dbReference type="NCBI Taxonomy" id="75058"/>
    <lineage>
        <taxon>Eukaryota</taxon>
        <taxon>Discoba</taxon>
        <taxon>Euglenozoa</taxon>
        <taxon>Kinetoplastea</taxon>
        <taxon>Metakinetoplastina</taxon>
        <taxon>Eubodonida</taxon>
        <taxon>Bodonidae</taxon>
        <taxon>Bodo</taxon>
    </lineage>
</organism>
<feature type="region of interest" description="Disordered" evidence="1">
    <location>
        <begin position="1888"/>
        <end position="1907"/>
    </location>
</feature>
<feature type="signal peptide" evidence="3">
    <location>
        <begin position="1"/>
        <end position="25"/>
    </location>
</feature>
<feature type="transmembrane region" description="Helical" evidence="2">
    <location>
        <begin position="1563"/>
        <end position="1583"/>
    </location>
</feature>
<feature type="compositionally biased region" description="Polar residues" evidence="1">
    <location>
        <begin position="1314"/>
        <end position="1326"/>
    </location>
</feature>
<feature type="chain" id="PRO_5006622494" evidence="3">
    <location>
        <begin position="26"/>
        <end position="2032"/>
    </location>
</feature>
<feature type="transmembrane region" description="Helical" evidence="2">
    <location>
        <begin position="1487"/>
        <end position="1511"/>
    </location>
</feature>
<keyword evidence="2" id="KW-0472">Membrane</keyword>
<feature type="transmembrane region" description="Helical" evidence="2">
    <location>
        <begin position="1785"/>
        <end position="1806"/>
    </location>
</feature>
<keyword evidence="5" id="KW-1185">Reference proteome</keyword>
<keyword evidence="3" id="KW-0732">Signal</keyword>
<feature type="region of interest" description="Disordered" evidence="1">
    <location>
        <begin position="1279"/>
        <end position="1326"/>
    </location>
</feature>
<accession>A0A0S4JMP6</accession>
<feature type="transmembrane region" description="Helical" evidence="2">
    <location>
        <begin position="1603"/>
        <end position="1622"/>
    </location>
</feature>
<evidence type="ECO:0000256" key="1">
    <source>
        <dbReference type="SAM" id="MobiDB-lite"/>
    </source>
</evidence>
<evidence type="ECO:0000256" key="3">
    <source>
        <dbReference type="SAM" id="SignalP"/>
    </source>
</evidence>
<feature type="transmembrane region" description="Helical" evidence="2">
    <location>
        <begin position="1743"/>
        <end position="1765"/>
    </location>
</feature>
<evidence type="ECO:0000313" key="4">
    <source>
        <dbReference type="EMBL" id="CUG90560.1"/>
    </source>
</evidence>
<dbReference type="VEuPathDB" id="TriTrypDB:BSAL_90685"/>
<feature type="transmembrane region" description="Helical" evidence="2">
    <location>
        <begin position="1683"/>
        <end position="1705"/>
    </location>
</feature>
<sequence>MSVYQTLLILVILIIASCSIHLVAAISASGTVNVPCGVSTTYGPSIAAGTQLFLSNCYNSTGATKNGTMLIVSMTAATAAASSGLTIVVENSQRVAVQVYALLAVNISNLRVVIRNVSNDAAERITGSLVCSPASCKPLLDIYNCRNLVNASISVSDVVHVRNKSAVYIEDILAQVTGLQLSVWNVSARSNSAVVGVDTINGSVTLSSIYLQGVSHYVTSTSKGAVISVFFGDVPMIEDTNVTVTNSGISGATPTTSGAVLFSVQASTLASNCHVSLTNIWAQMTSTSFSSAVTFVNAAVSGASVNVFNFSVNQTVFSVTVIYFANATAAGGSVFVVDTAIVSSIASGTANPCLAIDVASSSMTDSSFQVRNVQLSSTASASELFRTYFSAAVASRQASLMSCNVSITDSSTTATTGVALFLYNISARNVQLFLSNVVTSTSQYMALFFYYLQPGSMKLNLVAMDCFFSGPNALTLDSSDVADSTLVLLFSTLVVTQSIYFDTVVYGLCISSTTLRSTSITIIASSISGLMVGSYLGRSMGVVLSSSLEDGTVISAQWTSIGSPAGLVAVQDSTMSNSSVVDVGVTANFSVRPSAHMSAVAIYNMIISSGCAVIVRLPPSVSMSSGTNTYPAIYLNTLTLSNRSSVRILGISSSSSLVTWPNSGVWLQTSTITSNSIVALSSLFFWSNTTITTITNVVQVSSCAFSGVSFLNISNVTVVVTATNLSTRASTWIVVGLTVSVTNFSATSILSFTGISCVNDNGINNSSSSSSEITTVGGVVVPLGACVMFDRARLASGAAIIIVSDPTKNQSLGNRNSLFWSMMGNDTTATANYYAWLFVNQSNIDNSSMTVEHVRLVVVAVGTPNMTNSAPLSVVVACQIFNSTFSSRIRLTLNDVVLQGVAPSTAAGASILSKLLDLRRVDLHNTSATALPFANIFVAECATLDALLFVFSQQSSLLDPTTIGVTSLATPTPLTLLALNVERSIMRTSSPLTAGNDGDNPTKMSVLPAVSITELGASASLAFNSVQFFGSSSLTTSSSVVLFQDTFLSQLSLSNSTFSIPWSMSGTTALVVLQNATSGLTKAALQSTTALTFNITVDRLMLYGFNSFVDSVGTATRNASAVTLQCSWWARHAFSSRLDPLTLALQGRIFHGARSVVAAASTRVSSDAAEVVKNSSACGMHDVLVDVVGSLSGSHTPSLLSLTKTPGSSSKSNTATTSTSLILSISLIPSSLTGSMANSSTATKENSCSKSNSISATPTSSRTWSRVYSRRSTFSLTASVPTSRSNLSASASVSRPRAAGASSWTRSQSLTSSPQVNRSSSHQLTHHSATLTETTIHLQDSSPTFNVASTATNASTKDSSISESRSSCVRSFTNTTTPQLLPSATNRPTRTAILTPSRSPQATLPTLSLAPTKTLTNQIPPQSFVLGAARAIEAAAFVAAAGSLVGGGAVGEAATIAALSMLTCGGKKTWDSNTGPQRLVVSVFYDLGPGAAVVGNIGIVVIVFLAQYFIVRIVRHRNANAAGKYGHRSSTIAYEIDKDHLSPRHIQEELASEIAARVRFPSIAWSVFTFLLPGILFSAISLLTSDNEDTLFSSHETSGRATLASVVICLSLLAAAVSARSISQEVWPAVHTVSTSEVLSEPNLPRWFLERFGFWLLPRVSWETKLHKLRWSSFFSSVASTDALWVQPFLQLQGAIFSLVAAIPFPTRVCVVQFVIAMLLMCVPIAAIVYWKLQLLRRTPSNALTLITSLLSFGVLLCTCIYHSSSCKGPYSHWSLRFPSQRRCAWCSLVIAMLLMCVPIVAIVHWKLQLLRRTPSNALTAITSLLSFGVLLCTCIYVEGPASSQAAAADARDGLGWALTVFSVIKTILAVISAAAEKLARRNRKKRLAKASLDHHHEDLSASTHHQQQRTIEMWGLDLAMNLPNNEQSTPSASVLLHDDVISTWPSQSGGEGALGHDISNATDGDAVAMPPPPQITRNVHLLDERIEQVAHSELFTLVRDEGLLEEPQWNRLQTFTLKLLITRAARAARRV</sequence>
<dbReference type="VEuPathDB" id="TriTrypDB:BSAL_86095"/>
<feature type="transmembrane region" description="Helical" evidence="2">
    <location>
        <begin position="1855"/>
        <end position="1876"/>
    </location>
</feature>
<evidence type="ECO:0000256" key="2">
    <source>
        <dbReference type="SAM" id="Phobius"/>
    </source>
</evidence>
<dbReference type="Proteomes" id="UP000051952">
    <property type="component" value="Unassembled WGS sequence"/>
</dbReference>
<feature type="transmembrane region" description="Helical" evidence="2">
    <location>
        <begin position="1711"/>
        <end position="1731"/>
    </location>
</feature>
<gene>
    <name evidence="4" type="ORF">BSAL_27520</name>
</gene>
<evidence type="ECO:0000313" key="5">
    <source>
        <dbReference type="Proteomes" id="UP000051952"/>
    </source>
</evidence>
<reference evidence="5" key="1">
    <citation type="submission" date="2015-09" db="EMBL/GenBank/DDBJ databases">
        <authorList>
            <consortium name="Pathogen Informatics"/>
        </authorList>
    </citation>
    <scope>NUCLEOTIDE SEQUENCE [LARGE SCALE GENOMIC DNA]</scope>
    <source>
        <strain evidence="5">Lake Konstanz</strain>
    </source>
</reference>
<proteinExistence type="predicted"/>
<feature type="region of interest" description="Disordered" evidence="1">
    <location>
        <begin position="1236"/>
        <end position="1262"/>
    </location>
</feature>
<feature type="compositionally biased region" description="Low complexity" evidence="1">
    <location>
        <begin position="1283"/>
        <end position="1313"/>
    </location>
</feature>
<feature type="transmembrane region" description="Helical" evidence="2">
    <location>
        <begin position="520"/>
        <end position="537"/>
    </location>
</feature>
<name>A0A0S4JMP6_BODSA</name>
<dbReference type="VEuPathDB" id="TriTrypDB:BSAL_27505"/>